<dbReference type="Gene3D" id="3.30.565.10">
    <property type="entry name" value="Histidine kinase-like ATPase, C-terminal domain"/>
    <property type="match status" value="1"/>
</dbReference>
<comment type="caution">
    <text evidence="13">The sequence shown here is derived from an EMBL/GenBank/DDBJ whole genome shotgun (WGS) entry which is preliminary data.</text>
</comment>
<evidence type="ECO:0000256" key="5">
    <source>
        <dbReference type="ARBA" id="ARBA00022679"/>
    </source>
</evidence>
<proteinExistence type="predicted"/>
<dbReference type="PROSITE" id="PS50885">
    <property type="entry name" value="HAMP"/>
    <property type="match status" value="1"/>
</dbReference>
<organism evidence="13 14">
    <name type="scientific">Kibdelosporangium banguiense</name>
    <dbReference type="NCBI Taxonomy" id="1365924"/>
    <lineage>
        <taxon>Bacteria</taxon>
        <taxon>Bacillati</taxon>
        <taxon>Actinomycetota</taxon>
        <taxon>Actinomycetes</taxon>
        <taxon>Pseudonocardiales</taxon>
        <taxon>Pseudonocardiaceae</taxon>
        <taxon>Kibdelosporangium</taxon>
    </lineage>
</organism>
<protein>
    <recommendedName>
        <fullName evidence="3">histidine kinase</fullName>
        <ecNumber evidence="3">2.7.13.3</ecNumber>
    </recommendedName>
</protein>
<reference evidence="13 14" key="1">
    <citation type="submission" date="2021-03" db="EMBL/GenBank/DDBJ databases">
        <title>Sequencing the genomes of 1000 actinobacteria strains.</title>
        <authorList>
            <person name="Klenk H.-P."/>
        </authorList>
    </citation>
    <scope>NUCLEOTIDE SEQUENCE [LARGE SCALE GENOMIC DNA]</scope>
    <source>
        <strain evidence="13 14">DSM 46670</strain>
    </source>
</reference>
<dbReference type="InterPro" id="IPR003660">
    <property type="entry name" value="HAMP_dom"/>
</dbReference>
<feature type="compositionally biased region" description="Polar residues" evidence="10">
    <location>
        <begin position="755"/>
        <end position="764"/>
    </location>
</feature>
<dbReference type="Proteomes" id="UP001519332">
    <property type="component" value="Unassembled WGS sequence"/>
</dbReference>
<feature type="compositionally biased region" description="Basic and acidic residues" evidence="10">
    <location>
        <begin position="821"/>
        <end position="830"/>
    </location>
</feature>
<keyword evidence="8 11" id="KW-1133">Transmembrane helix</keyword>
<evidence type="ECO:0000256" key="4">
    <source>
        <dbReference type="ARBA" id="ARBA00022553"/>
    </source>
</evidence>
<dbReference type="GO" id="GO:0016301">
    <property type="term" value="F:kinase activity"/>
    <property type="evidence" value="ECO:0007669"/>
    <property type="project" value="UniProtKB-KW"/>
</dbReference>
<feature type="compositionally biased region" description="Low complexity" evidence="10">
    <location>
        <begin position="707"/>
        <end position="729"/>
    </location>
</feature>
<dbReference type="InterPro" id="IPR050428">
    <property type="entry name" value="TCS_sensor_his_kinase"/>
</dbReference>
<name>A0ABS4TN60_9PSEU</name>
<evidence type="ECO:0000256" key="3">
    <source>
        <dbReference type="ARBA" id="ARBA00012438"/>
    </source>
</evidence>
<evidence type="ECO:0000256" key="10">
    <source>
        <dbReference type="SAM" id="MobiDB-lite"/>
    </source>
</evidence>
<evidence type="ECO:0000313" key="13">
    <source>
        <dbReference type="EMBL" id="MBP2325842.1"/>
    </source>
</evidence>
<evidence type="ECO:0000313" key="14">
    <source>
        <dbReference type="Proteomes" id="UP001519332"/>
    </source>
</evidence>
<gene>
    <name evidence="13" type="ORF">JOF56_006227</name>
</gene>
<dbReference type="InterPro" id="IPR036890">
    <property type="entry name" value="HATPase_C_sf"/>
</dbReference>
<dbReference type="EC" id="2.7.13.3" evidence="3"/>
<keyword evidence="5" id="KW-0808">Transferase</keyword>
<evidence type="ECO:0000256" key="7">
    <source>
        <dbReference type="ARBA" id="ARBA00022777"/>
    </source>
</evidence>
<dbReference type="PANTHER" id="PTHR45436">
    <property type="entry name" value="SENSOR HISTIDINE KINASE YKOH"/>
    <property type="match status" value="1"/>
</dbReference>
<dbReference type="Pfam" id="PF02518">
    <property type="entry name" value="HATPase_c"/>
    <property type="match status" value="1"/>
</dbReference>
<dbReference type="Pfam" id="PF08376">
    <property type="entry name" value="NIT"/>
    <property type="match status" value="1"/>
</dbReference>
<accession>A0ABS4TN60</accession>
<feature type="transmembrane region" description="Helical" evidence="11">
    <location>
        <begin position="20"/>
        <end position="40"/>
    </location>
</feature>
<feature type="region of interest" description="Disordered" evidence="10">
    <location>
        <begin position="741"/>
        <end position="830"/>
    </location>
</feature>
<keyword evidence="11" id="KW-0472">Membrane</keyword>
<evidence type="ECO:0000256" key="1">
    <source>
        <dbReference type="ARBA" id="ARBA00000085"/>
    </source>
</evidence>
<evidence type="ECO:0000256" key="8">
    <source>
        <dbReference type="ARBA" id="ARBA00022989"/>
    </source>
</evidence>
<evidence type="ECO:0000256" key="9">
    <source>
        <dbReference type="ARBA" id="ARBA00023012"/>
    </source>
</evidence>
<evidence type="ECO:0000259" key="12">
    <source>
        <dbReference type="PROSITE" id="PS50885"/>
    </source>
</evidence>
<evidence type="ECO:0000256" key="6">
    <source>
        <dbReference type="ARBA" id="ARBA00022692"/>
    </source>
</evidence>
<feature type="transmembrane region" description="Helical" evidence="11">
    <location>
        <begin position="324"/>
        <end position="345"/>
    </location>
</feature>
<dbReference type="SMART" id="SM00387">
    <property type="entry name" value="HATPase_c"/>
    <property type="match status" value="1"/>
</dbReference>
<dbReference type="EMBL" id="JAGINW010000001">
    <property type="protein sequence ID" value="MBP2325842.1"/>
    <property type="molecule type" value="Genomic_DNA"/>
</dbReference>
<dbReference type="InterPro" id="IPR013587">
    <property type="entry name" value="Nitrate/nitrite_sensing"/>
</dbReference>
<keyword evidence="7 13" id="KW-0418">Kinase</keyword>
<dbReference type="InterPro" id="IPR003594">
    <property type="entry name" value="HATPase_dom"/>
</dbReference>
<comment type="catalytic activity">
    <reaction evidence="1">
        <text>ATP + protein L-histidine = ADP + protein N-phospho-L-histidine.</text>
        <dbReference type="EC" id="2.7.13.3"/>
    </reaction>
</comment>
<keyword evidence="4" id="KW-0597">Phosphoprotein</keyword>
<keyword evidence="14" id="KW-1185">Reference proteome</keyword>
<evidence type="ECO:0000256" key="2">
    <source>
        <dbReference type="ARBA" id="ARBA00004370"/>
    </source>
</evidence>
<evidence type="ECO:0000256" key="11">
    <source>
        <dbReference type="SAM" id="Phobius"/>
    </source>
</evidence>
<dbReference type="Gene3D" id="6.10.340.10">
    <property type="match status" value="1"/>
</dbReference>
<comment type="subcellular location">
    <subcellularLocation>
        <location evidence="2">Membrane</location>
    </subcellularLocation>
</comment>
<feature type="region of interest" description="Disordered" evidence="10">
    <location>
        <begin position="690"/>
        <end position="729"/>
    </location>
</feature>
<keyword evidence="6 11" id="KW-0812">Transmembrane</keyword>
<sequence length="830" mass="89506">MTARRSWSAAAMQWRNWPVLVKIGAVLVVPVIGAMTLGTLRVQADMDLADSYARVERLAVLRAELVPLLSAVQRERNFAVEPPVEAFQQQTTGTDTLIDTLHWLRDQAPDMDQASLDGYHKLIQELGALKEIRQQVTSGADSTAVLSAYGTIVQAILDFDRTLVSRFPDEELTGASTALYDLQVAREQVALQQSLVLVGLRRGELSGPEREQLIEADVRLADMIVDARAVAPPFLWKQYLDTVTGSDVAARQAMVRQARAEVSPAQRRTNVRPTMPFVAKEWNSTSDATTGLMAFVARGAASELQAASARLQNDSSNRAGTQSVLLLAMVLLAAAIGGVVGRYLLRSLNSLRNAALDVASYQLPAVVADIRAGKPAAIEPMPVKTTEEFGQLARAFDTVQNQAVRSAEEEAALRGNLRNIFVNLSRRSQGLVERQLRLMEQLEQKEDDPDQLENLFKLDHLATRMRRNNENLVVLSGADLGRRFSEHVPLSDVLRAAVSEVEHYQRATVRSVPRVEVLGYAAGDLVRSVAELVENATAFSPPDSQVTIQGERREDGSVLIEILDEGIGMAETELAEANSRVAAAGGVDVPVSRQMGLFVVGSLASRHGISVVLSRREGEQDGLVASVVVPPDVIYTSAIKPAEVQDIPVEEHGLAGRLKSVGITVSLPELPLASSPASILFLSKDLPPDEPPTVVKTKPVAPPAPVQPQVQVQVQTQTPQTQTQQAAPEPAQDFAWLGGAAPAAPAQQPPLPQQTRPSVATTPQKEGELPKRVPKAQLFAGSVSDNGAANGKRSAVPPRPPANAERARGFLSSFQAGVRQSKADQGEEKP</sequence>
<dbReference type="RefSeq" id="WP_209642989.1">
    <property type="nucleotide sequence ID" value="NZ_JAGINW010000001.1"/>
</dbReference>
<keyword evidence="9" id="KW-0902">Two-component regulatory system</keyword>
<feature type="domain" description="HAMP" evidence="12">
    <location>
        <begin position="342"/>
        <end position="408"/>
    </location>
</feature>
<dbReference type="PANTHER" id="PTHR45436:SF5">
    <property type="entry name" value="SENSOR HISTIDINE KINASE TRCS"/>
    <property type="match status" value="1"/>
</dbReference>
<dbReference type="SUPFAM" id="SSF55874">
    <property type="entry name" value="ATPase domain of HSP90 chaperone/DNA topoisomerase II/histidine kinase"/>
    <property type="match status" value="1"/>
</dbReference>